<dbReference type="InterPro" id="IPR041662">
    <property type="entry name" value="SusD-like_2"/>
</dbReference>
<dbReference type="AlphaFoldDB" id="A0A3P1BUI3"/>
<name>A0A3P1BUI3_9BACT</name>
<proteinExistence type="predicted"/>
<gene>
    <name evidence="1" type="ORF">EHT25_14475</name>
</gene>
<dbReference type="Proteomes" id="UP000271925">
    <property type="component" value="Unassembled WGS sequence"/>
</dbReference>
<evidence type="ECO:0000313" key="1">
    <source>
        <dbReference type="EMBL" id="RRB04672.1"/>
    </source>
</evidence>
<dbReference type="InterPro" id="IPR011990">
    <property type="entry name" value="TPR-like_helical_dom_sf"/>
</dbReference>
<dbReference type="PROSITE" id="PS51257">
    <property type="entry name" value="PROKAR_LIPOPROTEIN"/>
    <property type="match status" value="1"/>
</dbReference>
<comment type="caution">
    <text evidence="1">The sequence shown here is derived from an EMBL/GenBank/DDBJ whole genome shotgun (WGS) entry which is preliminary data.</text>
</comment>
<dbReference type="RefSeq" id="WP_124875631.1">
    <property type="nucleotide sequence ID" value="NZ_RQJO01000008.1"/>
</dbReference>
<accession>A0A3P1BUI3</accession>
<reference evidence="1 2" key="1">
    <citation type="submission" date="2018-11" db="EMBL/GenBank/DDBJ databases">
        <authorList>
            <person name="Zhou Z."/>
            <person name="Wang G."/>
        </authorList>
    </citation>
    <scope>NUCLEOTIDE SEQUENCE [LARGE SCALE GENOMIC DNA]</scope>
    <source>
        <strain evidence="1 2">KCTC52004</strain>
    </source>
</reference>
<dbReference type="OrthoDB" id="843771at2"/>
<dbReference type="Gene3D" id="1.25.40.390">
    <property type="match status" value="1"/>
</dbReference>
<organism evidence="1 2">
    <name type="scientific">Larkinella rosea</name>
    <dbReference type="NCBI Taxonomy" id="2025312"/>
    <lineage>
        <taxon>Bacteria</taxon>
        <taxon>Pseudomonadati</taxon>
        <taxon>Bacteroidota</taxon>
        <taxon>Cytophagia</taxon>
        <taxon>Cytophagales</taxon>
        <taxon>Spirosomataceae</taxon>
        <taxon>Larkinella</taxon>
    </lineage>
</organism>
<keyword evidence="2" id="KW-1185">Reference proteome</keyword>
<dbReference type="EMBL" id="RQJO01000008">
    <property type="protein sequence ID" value="RRB04672.1"/>
    <property type="molecule type" value="Genomic_DNA"/>
</dbReference>
<protein>
    <submittedName>
        <fullName evidence="1">SusD/RagB family nutrient-binding outer membrane lipoprotein</fullName>
    </submittedName>
</protein>
<evidence type="ECO:0000313" key="2">
    <source>
        <dbReference type="Proteomes" id="UP000271925"/>
    </source>
</evidence>
<keyword evidence="1" id="KW-0449">Lipoprotein</keyword>
<dbReference type="Pfam" id="PF12771">
    <property type="entry name" value="SusD-like_2"/>
    <property type="match status" value="1"/>
</dbReference>
<sequence>MKKIHIALFLTLFFTSCDKGFDEMNINPIALTSVDPAFQLNTAIVASAPGYGNLSYETTIVKQMITPFSGQGSAANFNQDNRTVSNGNWTTYYGNIIRELTDVIAQTKDNAARSNLYNMTRIWRAYAFMIVSDSYGDVPYTQAGKSYLEGIVKPVYDTQESIYTDILTELDAASAGLDAAKAKVASDVLYDGDVVKWKRLGYSILLRAAMRLSKVNPTKAAEYVAKAVAGGVMQSNADNAIIRHTASFTNPVGSQLNGGQSAFFYLDEEFVSFLQKNNDPRLTSIAVRYVGATSGAQQVESRANRTAAVQIGAPQGYDNTTISAAVTASKLASLWDYSQLDKTRMAALTAPSFLVTYAQTQLLLAEAVFRKWTTGNAATLYANGIKAHMQQLASYGSSTAVAESAITAYVDANPLAAGKELEQINTQYWVASFLVGPEAWANFRRSGFPVLKPNPYPGKDLKTEDFIRRLTYTDAELNVNKANVQQAISRQGANLLDTRIWWDKK</sequence>
<dbReference type="SUPFAM" id="SSF48452">
    <property type="entry name" value="TPR-like"/>
    <property type="match status" value="1"/>
</dbReference>